<dbReference type="EMBL" id="LAZR01013029">
    <property type="protein sequence ID" value="KKM23915.1"/>
    <property type="molecule type" value="Genomic_DNA"/>
</dbReference>
<evidence type="ECO:0000313" key="1">
    <source>
        <dbReference type="EMBL" id="KKM23915.1"/>
    </source>
</evidence>
<proteinExistence type="predicted"/>
<reference evidence="1" key="1">
    <citation type="journal article" date="2015" name="Nature">
        <title>Complex archaea that bridge the gap between prokaryotes and eukaryotes.</title>
        <authorList>
            <person name="Spang A."/>
            <person name="Saw J.H."/>
            <person name="Jorgensen S.L."/>
            <person name="Zaremba-Niedzwiedzka K."/>
            <person name="Martijn J."/>
            <person name="Lind A.E."/>
            <person name="van Eijk R."/>
            <person name="Schleper C."/>
            <person name="Guy L."/>
            <person name="Ettema T.J."/>
        </authorList>
    </citation>
    <scope>NUCLEOTIDE SEQUENCE</scope>
</reference>
<organism evidence="1">
    <name type="scientific">marine sediment metagenome</name>
    <dbReference type="NCBI Taxonomy" id="412755"/>
    <lineage>
        <taxon>unclassified sequences</taxon>
        <taxon>metagenomes</taxon>
        <taxon>ecological metagenomes</taxon>
    </lineage>
</organism>
<evidence type="ECO:0008006" key="2">
    <source>
        <dbReference type="Google" id="ProtNLM"/>
    </source>
</evidence>
<comment type="caution">
    <text evidence="1">The sequence shown here is derived from an EMBL/GenBank/DDBJ whole genome shotgun (WGS) entry which is preliminary data.</text>
</comment>
<sequence length="372" mass="42508">MAFDYDLNRVGWFGAAQDFASILMPASNYPASYVYAMFMALSGHLIGRNAYLRYPTRLYPNHYICLVGPSALTHKSTAITLAIESLGGLEDDIQTMRSLTTVQGLLISMGEGMGSTLVVLDEIATMLQKKNVDYASDLISRIVELYACPSSAGTFTRHDPIRVTDTFLTIVSGSTTEWLQSTLSPNDLLAGFGNRMTFVLGDPRPEKSWPGTPKWMNLDWERLMEFEGECRLDEDARDIWEVFYKKFTRQQKKSTPFTRTLAERVPEKILKASIVMGAWYRDTIISGEILAQAIDWGEYLHECIERLTPTFDAPERRVLQLVRLRRTVRRDTIFEELSHDMSVNRIRECLVNLKWLGYTTEHRNEISIVEDE</sequence>
<name>A0A0F9L8Q2_9ZZZZ</name>
<dbReference type="AlphaFoldDB" id="A0A0F9L8Q2"/>
<protein>
    <recommendedName>
        <fullName evidence="2">DUF3987 domain-containing protein</fullName>
    </recommendedName>
</protein>
<gene>
    <name evidence="1" type="ORF">LCGC14_1610400</name>
</gene>
<accession>A0A0F9L8Q2</accession>